<reference evidence="2 3" key="1">
    <citation type="journal article" date="2024" name="Commun. Biol.">
        <title>Comparative genomic analysis of thermophilic fungi reveals convergent evolutionary adaptations and gene losses.</title>
        <authorList>
            <person name="Steindorff A.S."/>
            <person name="Aguilar-Pontes M.V."/>
            <person name="Robinson A.J."/>
            <person name="Andreopoulos B."/>
            <person name="LaButti K."/>
            <person name="Kuo A."/>
            <person name="Mondo S."/>
            <person name="Riley R."/>
            <person name="Otillar R."/>
            <person name="Haridas S."/>
            <person name="Lipzen A."/>
            <person name="Grimwood J."/>
            <person name="Schmutz J."/>
            <person name="Clum A."/>
            <person name="Reid I.D."/>
            <person name="Moisan M.C."/>
            <person name="Butler G."/>
            <person name="Nguyen T.T.M."/>
            <person name="Dewar K."/>
            <person name="Conant G."/>
            <person name="Drula E."/>
            <person name="Henrissat B."/>
            <person name="Hansel C."/>
            <person name="Singer S."/>
            <person name="Hutchinson M.I."/>
            <person name="de Vries R.P."/>
            <person name="Natvig D.O."/>
            <person name="Powell A.J."/>
            <person name="Tsang A."/>
            <person name="Grigoriev I.V."/>
        </authorList>
    </citation>
    <scope>NUCLEOTIDE SEQUENCE [LARGE SCALE GENOMIC DNA]</scope>
    <source>
        <strain evidence="2 3">CBS 494.80</strain>
    </source>
</reference>
<keyword evidence="1" id="KW-0812">Transmembrane</keyword>
<gene>
    <name evidence="2" type="ORF">VTL71DRAFT_10010</name>
</gene>
<sequence>MCTEHVSSQTNMTLCRDQAWIWVLFTPSILTPADVVLHAMLKRITLWDLKPADQRPFIKSLKAADSVQHAVL</sequence>
<comment type="caution">
    <text evidence="2">The sequence shown here is derived from an EMBL/GenBank/DDBJ whole genome shotgun (WGS) entry which is preliminary data.</text>
</comment>
<accession>A0ABR4BQ40</accession>
<organism evidence="2 3">
    <name type="scientific">Oculimacula yallundae</name>
    <dbReference type="NCBI Taxonomy" id="86028"/>
    <lineage>
        <taxon>Eukaryota</taxon>
        <taxon>Fungi</taxon>
        <taxon>Dikarya</taxon>
        <taxon>Ascomycota</taxon>
        <taxon>Pezizomycotina</taxon>
        <taxon>Leotiomycetes</taxon>
        <taxon>Helotiales</taxon>
        <taxon>Ploettnerulaceae</taxon>
        <taxon>Oculimacula</taxon>
    </lineage>
</organism>
<evidence type="ECO:0000313" key="3">
    <source>
        <dbReference type="Proteomes" id="UP001595075"/>
    </source>
</evidence>
<feature type="transmembrane region" description="Helical" evidence="1">
    <location>
        <begin position="20"/>
        <end position="41"/>
    </location>
</feature>
<dbReference type="EMBL" id="JAZHXI010000025">
    <property type="protein sequence ID" value="KAL2059855.1"/>
    <property type="molecule type" value="Genomic_DNA"/>
</dbReference>
<protein>
    <submittedName>
        <fullName evidence="2">Uncharacterized protein</fullName>
    </submittedName>
</protein>
<keyword evidence="3" id="KW-1185">Reference proteome</keyword>
<dbReference type="Proteomes" id="UP001595075">
    <property type="component" value="Unassembled WGS sequence"/>
</dbReference>
<evidence type="ECO:0000313" key="2">
    <source>
        <dbReference type="EMBL" id="KAL2059855.1"/>
    </source>
</evidence>
<proteinExistence type="predicted"/>
<keyword evidence="1" id="KW-1133">Transmembrane helix</keyword>
<name>A0ABR4BQ40_9HELO</name>
<evidence type="ECO:0000256" key="1">
    <source>
        <dbReference type="SAM" id="Phobius"/>
    </source>
</evidence>
<keyword evidence="1" id="KW-0472">Membrane</keyword>